<accession>A0AAD9BNY6</accession>
<dbReference type="AlphaFoldDB" id="A0AAD9BNY6"/>
<keyword evidence="2" id="KW-1185">Reference proteome</keyword>
<evidence type="ECO:0000313" key="1">
    <source>
        <dbReference type="EMBL" id="KAK1885954.1"/>
    </source>
</evidence>
<evidence type="ECO:0000313" key="2">
    <source>
        <dbReference type="Proteomes" id="UP001228049"/>
    </source>
</evidence>
<protein>
    <submittedName>
        <fullName evidence="1">Cholesterol side-chain cleavage enzyme mitochondrial</fullName>
    </submittedName>
</protein>
<sequence length="240" mass="26644">MDELFSQGFSVNKVHKMSLGRIIDKPLNAMKLSKIELTKLDSKSVEELREESISSQNITGTSQSCLNETFTVSEEQPSIYMFSPSRPCYPAARASLDASLRETGHLRFSCQEEFLRGQEGDRPQITSCLFQKPQKTFCGKLFREPTKPRLLCVPLSQLQQQRVATGSVRNLSSDSSLPSMRAPYSPKKPDEDFLKVYHKFVCQNKSGSLNGIPCRLCARSSKASISSALAALALSPHCSV</sequence>
<dbReference type="Proteomes" id="UP001228049">
    <property type="component" value="Unassembled WGS sequence"/>
</dbReference>
<comment type="caution">
    <text evidence="1">The sequence shown here is derived from an EMBL/GenBank/DDBJ whole genome shotgun (WGS) entry which is preliminary data.</text>
</comment>
<dbReference type="EMBL" id="JASDAP010000020">
    <property type="protein sequence ID" value="KAK1885954.1"/>
    <property type="molecule type" value="Genomic_DNA"/>
</dbReference>
<reference evidence="1" key="1">
    <citation type="submission" date="2023-04" db="EMBL/GenBank/DDBJ databases">
        <title>Chromosome-level genome of Chaenocephalus aceratus.</title>
        <authorList>
            <person name="Park H."/>
        </authorList>
    </citation>
    <scope>NUCLEOTIDE SEQUENCE</scope>
    <source>
        <strain evidence="1">DE</strain>
        <tissue evidence="1">Muscle</tissue>
    </source>
</reference>
<name>A0AAD9BNY6_DISEL</name>
<organism evidence="1 2">
    <name type="scientific">Dissostichus eleginoides</name>
    <name type="common">Patagonian toothfish</name>
    <name type="synonym">Dissostichus amissus</name>
    <dbReference type="NCBI Taxonomy" id="100907"/>
    <lineage>
        <taxon>Eukaryota</taxon>
        <taxon>Metazoa</taxon>
        <taxon>Chordata</taxon>
        <taxon>Craniata</taxon>
        <taxon>Vertebrata</taxon>
        <taxon>Euteleostomi</taxon>
        <taxon>Actinopterygii</taxon>
        <taxon>Neopterygii</taxon>
        <taxon>Teleostei</taxon>
        <taxon>Neoteleostei</taxon>
        <taxon>Acanthomorphata</taxon>
        <taxon>Eupercaria</taxon>
        <taxon>Perciformes</taxon>
        <taxon>Notothenioidei</taxon>
        <taxon>Nototheniidae</taxon>
        <taxon>Dissostichus</taxon>
    </lineage>
</organism>
<proteinExistence type="predicted"/>
<gene>
    <name evidence="1" type="ORF">KUDE01_029672</name>
</gene>